<evidence type="ECO:0000256" key="1">
    <source>
        <dbReference type="ARBA" id="ARBA00010609"/>
    </source>
</evidence>
<keyword evidence="4" id="KW-0186">Copper</keyword>
<evidence type="ECO:0000313" key="11">
    <source>
        <dbReference type="Proteomes" id="UP001271007"/>
    </source>
</evidence>
<feature type="compositionally biased region" description="Low complexity" evidence="5">
    <location>
        <begin position="270"/>
        <end position="310"/>
    </location>
</feature>
<evidence type="ECO:0008006" key="12">
    <source>
        <dbReference type="Google" id="ProtNLM"/>
    </source>
</evidence>
<feature type="domain" description="Plastocyanin-like" evidence="7">
    <location>
        <begin position="534"/>
        <end position="667"/>
    </location>
</feature>
<dbReference type="Pfam" id="PF00394">
    <property type="entry name" value="Cu-oxidase"/>
    <property type="match status" value="1"/>
</dbReference>
<comment type="caution">
    <text evidence="10">The sequence shown here is derived from an EMBL/GenBank/DDBJ whole genome shotgun (WGS) entry which is preliminary data.</text>
</comment>
<dbReference type="AlphaFoldDB" id="A0AAJ0DDL0"/>
<comment type="similarity">
    <text evidence="1">Belongs to the multicopper oxidase family.</text>
</comment>
<dbReference type="Pfam" id="PF07731">
    <property type="entry name" value="Cu-oxidase_2"/>
    <property type="match status" value="1"/>
</dbReference>
<evidence type="ECO:0000256" key="3">
    <source>
        <dbReference type="ARBA" id="ARBA00023002"/>
    </source>
</evidence>
<feature type="signal peptide" evidence="6">
    <location>
        <begin position="1"/>
        <end position="16"/>
    </location>
</feature>
<feature type="compositionally biased region" description="Low complexity" evidence="5">
    <location>
        <begin position="333"/>
        <end position="368"/>
    </location>
</feature>
<evidence type="ECO:0000259" key="8">
    <source>
        <dbReference type="Pfam" id="PF07731"/>
    </source>
</evidence>
<feature type="compositionally biased region" description="Polar residues" evidence="5">
    <location>
        <begin position="150"/>
        <end position="167"/>
    </location>
</feature>
<dbReference type="SUPFAM" id="SSF49503">
    <property type="entry name" value="Cupredoxins"/>
    <property type="match status" value="3"/>
</dbReference>
<feature type="domain" description="Plastocyanin-like" evidence="9">
    <location>
        <begin position="409"/>
        <end position="526"/>
    </location>
</feature>
<dbReference type="GO" id="GO:0005507">
    <property type="term" value="F:copper ion binding"/>
    <property type="evidence" value="ECO:0007669"/>
    <property type="project" value="InterPro"/>
</dbReference>
<dbReference type="GO" id="GO:0016491">
    <property type="term" value="F:oxidoreductase activity"/>
    <property type="evidence" value="ECO:0007669"/>
    <property type="project" value="UniProtKB-KW"/>
</dbReference>
<proteinExistence type="inferred from homology"/>
<dbReference type="FunFam" id="2.60.40.420:FF:000021">
    <property type="entry name" value="Extracellular dihydrogeodin oxidase/laccase"/>
    <property type="match status" value="1"/>
</dbReference>
<feature type="region of interest" description="Disordered" evidence="5">
    <location>
        <begin position="250"/>
        <end position="374"/>
    </location>
</feature>
<keyword evidence="3" id="KW-0560">Oxidoreductase</keyword>
<feature type="chain" id="PRO_5042563263" description="Multicopper oxidase" evidence="6">
    <location>
        <begin position="17"/>
        <end position="920"/>
    </location>
</feature>
<dbReference type="InterPro" id="IPR001117">
    <property type="entry name" value="Cu-oxidase_2nd"/>
</dbReference>
<dbReference type="Pfam" id="PF07732">
    <property type="entry name" value="Cu-oxidase_3"/>
    <property type="match status" value="1"/>
</dbReference>
<accession>A0AAJ0DDL0</accession>
<dbReference type="PANTHER" id="PTHR11709:SF502">
    <property type="entry name" value="MULTICOPPER OXIDASE"/>
    <property type="match status" value="1"/>
</dbReference>
<feature type="domain" description="Plastocyanin-like" evidence="8">
    <location>
        <begin position="771"/>
        <end position="883"/>
    </location>
</feature>
<feature type="region of interest" description="Disordered" evidence="5">
    <location>
        <begin position="19"/>
        <end position="54"/>
    </location>
</feature>
<dbReference type="InterPro" id="IPR008972">
    <property type="entry name" value="Cupredoxin"/>
</dbReference>
<evidence type="ECO:0000259" key="7">
    <source>
        <dbReference type="Pfam" id="PF00394"/>
    </source>
</evidence>
<dbReference type="Proteomes" id="UP001271007">
    <property type="component" value="Unassembled WGS sequence"/>
</dbReference>
<feature type="region of interest" description="Disordered" evidence="5">
    <location>
        <begin position="135"/>
        <end position="169"/>
    </location>
</feature>
<dbReference type="Gene3D" id="2.60.40.420">
    <property type="entry name" value="Cupredoxins - blue copper proteins"/>
    <property type="match status" value="3"/>
</dbReference>
<evidence type="ECO:0000256" key="4">
    <source>
        <dbReference type="ARBA" id="ARBA00023008"/>
    </source>
</evidence>
<keyword evidence="6" id="KW-0732">Signal</keyword>
<organism evidence="10 11">
    <name type="scientific">Extremus antarcticus</name>
    <dbReference type="NCBI Taxonomy" id="702011"/>
    <lineage>
        <taxon>Eukaryota</taxon>
        <taxon>Fungi</taxon>
        <taxon>Dikarya</taxon>
        <taxon>Ascomycota</taxon>
        <taxon>Pezizomycotina</taxon>
        <taxon>Dothideomycetes</taxon>
        <taxon>Dothideomycetidae</taxon>
        <taxon>Mycosphaerellales</taxon>
        <taxon>Extremaceae</taxon>
        <taxon>Extremus</taxon>
    </lineage>
</organism>
<sequence length="920" mass="98146">MKTTTWSLALVAGAVATAPPAYDNGSSAPPAYGSTSSEAVPVSSSAPPAYGSSTVEVSSSASAVPFSSSSYATTSSSASATGSACTTTYTSTCDETSTLIYRSSTEYETYQVTHTLTTTMDGACPSSISVYPVSSSSTASETSPATYPSETSPATYPSETAPTTDEPSNVVVTNTVTNTKYVCPCDTTDTAVVPTRTAGEVYVTQFTTEYETTCPGAEGETATFTYGDWTSLYTKYSMTTTTEVITSTVTEPEYPAFTDPATYPADSSESEGSPVTSSGSAPAGYPSPSESEGSPITSSGWAYPTGSAPGSLPPYPSGSGSAPGGYPSGSGASGYPHPTGTGYSSSSYSLIPTGSSSTSSAAPTGTGSCVPCQGQPGSDPEKWCGYDINDNWYSVTPKTCKTREFFWTITNQTVSPDGIDRVGLVVEGQMPGPMIEANWGDEIIVHLTNGLDIAGLNGTSLHFHGIRQNGTNEMDGVSSITQCPIAPGHSMTYRWTASSYGSSWWHSHYGLQTYEGIWGPMVIHGPAAAEYDDEQFIALQDWSHIPVNTLYGPQELVSNGLRGPPTLDTGLINGLNQWQDLETQVVSGARFEMTVQSGKSYRLRLLNSAIQSTFVFYVDQHEFEVIAMDFVPITPYTTNMVVINIGQRYDLILKANQPSADYWMRSDNQQPCGPLINLDIKGIVHYADGPMGLPASEGYGYAPTCLDEPLEKLVPIVPWDAGAAEQTIAETTVIGPYQSTNLFKWTLSGTTFYSEWEHPTLKQIYEDGTIPATSGNLAIEVPELHEWVYIIIQTPIPLPHPIHLHGHDFLVLAQGLGAYSDAVPLNLKNPPRRDTAVMPADPTQGQPGYLVLAFQTSNPGVWLLHCHIGWHNAMGFALQIIENLEGIADTVKYGGQIEDTCSSWTDYATTYNVFNYESGV</sequence>
<keyword evidence="2" id="KW-0479">Metal-binding</keyword>
<keyword evidence="11" id="KW-1185">Reference proteome</keyword>
<feature type="compositionally biased region" description="Gly residues" evidence="5">
    <location>
        <begin position="321"/>
        <end position="332"/>
    </location>
</feature>
<evidence type="ECO:0000313" key="10">
    <source>
        <dbReference type="EMBL" id="KAK3051809.1"/>
    </source>
</evidence>
<evidence type="ECO:0000256" key="2">
    <source>
        <dbReference type="ARBA" id="ARBA00022723"/>
    </source>
</evidence>
<reference evidence="10" key="1">
    <citation type="submission" date="2023-04" db="EMBL/GenBank/DDBJ databases">
        <title>Black Yeasts Isolated from many extreme environments.</title>
        <authorList>
            <person name="Coleine C."/>
            <person name="Stajich J.E."/>
            <person name="Selbmann L."/>
        </authorList>
    </citation>
    <scope>NUCLEOTIDE SEQUENCE</scope>
    <source>
        <strain evidence="10">CCFEE 5312</strain>
    </source>
</reference>
<name>A0AAJ0DDL0_9PEZI</name>
<feature type="compositionally biased region" description="Low complexity" evidence="5">
    <location>
        <begin position="33"/>
        <end position="54"/>
    </location>
</feature>
<dbReference type="InterPro" id="IPR011707">
    <property type="entry name" value="Cu-oxidase-like_N"/>
</dbReference>
<evidence type="ECO:0000256" key="5">
    <source>
        <dbReference type="SAM" id="MobiDB-lite"/>
    </source>
</evidence>
<dbReference type="InterPro" id="IPR045087">
    <property type="entry name" value="Cu-oxidase_fam"/>
</dbReference>
<feature type="compositionally biased region" description="Low complexity" evidence="5">
    <location>
        <begin position="135"/>
        <end position="149"/>
    </location>
</feature>
<dbReference type="FunFam" id="2.60.40.420:FF:000045">
    <property type="entry name" value="Laccase 2"/>
    <property type="match status" value="1"/>
</dbReference>
<evidence type="ECO:0000256" key="6">
    <source>
        <dbReference type="SAM" id="SignalP"/>
    </source>
</evidence>
<dbReference type="CDD" id="cd13901">
    <property type="entry name" value="CuRO_3_MaLCC_like"/>
    <property type="match status" value="1"/>
</dbReference>
<dbReference type="InterPro" id="IPR011706">
    <property type="entry name" value="Cu-oxidase_C"/>
</dbReference>
<dbReference type="EMBL" id="JAWDJX010000024">
    <property type="protein sequence ID" value="KAK3051809.1"/>
    <property type="molecule type" value="Genomic_DNA"/>
</dbReference>
<evidence type="ECO:0000259" key="9">
    <source>
        <dbReference type="Pfam" id="PF07732"/>
    </source>
</evidence>
<gene>
    <name evidence="10" type="ORF">LTR09_007109</name>
</gene>
<protein>
    <recommendedName>
        <fullName evidence="12">Multicopper oxidase</fullName>
    </recommendedName>
</protein>
<dbReference type="PANTHER" id="PTHR11709">
    <property type="entry name" value="MULTI-COPPER OXIDASE"/>
    <property type="match status" value="1"/>
</dbReference>